<evidence type="ECO:0000256" key="5">
    <source>
        <dbReference type="ARBA" id="ARBA00023163"/>
    </source>
</evidence>
<reference evidence="9" key="1">
    <citation type="journal article" date="2019" name="Int. J. Syst. Evol. Microbiol.">
        <title>The Global Catalogue of Microorganisms (GCM) 10K type strain sequencing project: providing services to taxonomists for standard genome sequencing and annotation.</title>
        <authorList>
            <consortium name="The Broad Institute Genomics Platform"/>
            <consortium name="The Broad Institute Genome Sequencing Center for Infectious Disease"/>
            <person name="Wu L."/>
            <person name="Ma J."/>
        </authorList>
    </citation>
    <scope>NUCLEOTIDE SEQUENCE [LARGE SCALE GENOMIC DNA]</scope>
    <source>
        <strain evidence="9">JCM 16083</strain>
    </source>
</reference>
<keyword evidence="3" id="KW-0731">Sigma factor</keyword>
<dbReference type="InterPro" id="IPR014284">
    <property type="entry name" value="RNA_pol_sigma-70_dom"/>
</dbReference>
<feature type="domain" description="RNA polymerase sigma factor 70 region 4 type 2" evidence="7">
    <location>
        <begin position="134"/>
        <end position="173"/>
    </location>
</feature>
<dbReference type="Pfam" id="PF04542">
    <property type="entry name" value="Sigma70_r2"/>
    <property type="match status" value="1"/>
</dbReference>
<evidence type="ECO:0000313" key="9">
    <source>
        <dbReference type="Proteomes" id="UP001501126"/>
    </source>
</evidence>
<dbReference type="InterPro" id="IPR039425">
    <property type="entry name" value="RNA_pol_sigma-70-like"/>
</dbReference>
<evidence type="ECO:0000256" key="4">
    <source>
        <dbReference type="ARBA" id="ARBA00023125"/>
    </source>
</evidence>
<sequence>MCKSERSDKVLVSEYIKGSEEAFEVLLMRHKNNVFHYILSKVKDRDLADDIFQDVFIKVIKTLKAGNYNEEGKFLPWVLRIAHNLVVDYFRRANKVRMVSESTSFSEEFNIFSVLAQEDLNVEQSLSKEELEGQIVHMIQYLPEAQKEILYMRIFQDMSFKDIAEAKDISINTALGRMRYALINMRKLIEKHGVVVDL</sequence>
<dbReference type="InterPro" id="IPR013325">
    <property type="entry name" value="RNA_pol_sigma_r2"/>
</dbReference>
<organism evidence="8 9">
    <name type="scientific">Wandonia haliotis</name>
    <dbReference type="NCBI Taxonomy" id="574963"/>
    <lineage>
        <taxon>Bacteria</taxon>
        <taxon>Pseudomonadati</taxon>
        <taxon>Bacteroidota</taxon>
        <taxon>Flavobacteriia</taxon>
        <taxon>Flavobacteriales</taxon>
        <taxon>Crocinitomicaceae</taxon>
        <taxon>Wandonia</taxon>
    </lineage>
</organism>
<name>A0ABP3Y550_9FLAO</name>
<evidence type="ECO:0000256" key="3">
    <source>
        <dbReference type="ARBA" id="ARBA00023082"/>
    </source>
</evidence>
<keyword evidence="5" id="KW-0804">Transcription</keyword>
<protein>
    <submittedName>
        <fullName evidence="8">Sigma-70 family RNA polymerase sigma factor</fullName>
    </submittedName>
</protein>
<dbReference type="InterPro" id="IPR007627">
    <property type="entry name" value="RNA_pol_sigma70_r2"/>
</dbReference>
<evidence type="ECO:0000313" key="8">
    <source>
        <dbReference type="EMBL" id="GAA0875768.1"/>
    </source>
</evidence>
<dbReference type="Gene3D" id="1.10.10.10">
    <property type="entry name" value="Winged helix-like DNA-binding domain superfamily/Winged helix DNA-binding domain"/>
    <property type="match status" value="1"/>
</dbReference>
<evidence type="ECO:0000256" key="1">
    <source>
        <dbReference type="ARBA" id="ARBA00010641"/>
    </source>
</evidence>
<comment type="caution">
    <text evidence="8">The sequence shown here is derived from an EMBL/GenBank/DDBJ whole genome shotgun (WGS) entry which is preliminary data.</text>
</comment>
<keyword evidence="2" id="KW-0805">Transcription regulation</keyword>
<proteinExistence type="inferred from homology"/>
<keyword evidence="4" id="KW-0238">DNA-binding</keyword>
<feature type="domain" description="RNA polymerase sigma-70 region 2" evidence="6">
    <location>
        <begin position="26"/>
        <end position="95"/>
    </location>
</feature>
<dbReference type="NCBIfam" id="TIGR02937">
    <property type="entry name" value="sigma70-ECF"/>
    <property type="match status" value="1"/>
</dbReference>
<gene>
    <name evidence="8" type="ORF">GCM10009118_21770</name>
</gene>
<dbReference type="PANTHER" id="PTHR43133">
    <property type="entry name" value="RNA POLYMERASE ECF-TYPE SIGMA FACTO"/>
    <property type="match status" value="1"/>
</dbReference>
<keyword evidence="9" id="KW-1185">Reference proteome</keyword>
<comment type="similarity">
    <text evidence="1">Belongs to the sigma-70 factor family. ECF subfamily.</text>
</comment>
<dbReference type="InterPro" id="IPR013249">
    <property type="entry name" value="RNA_pol_sigma70_r4_t2"/>
</dbReference>
<evidence type="ECO:0000259" key="6">
    <source>
        <dbReference type="Pfam" id="PF04542"/>
    </source>
</evidence>
<dbReference type="SUPFAM" id="SSF88659">
    <property type="entry name" value="Sigma3 and sigma4 domains of RNA polymerase sigma factors"/>
    <property type="match status" value="1"/>
</dbReference>
<dbReference type="Proteomes" id="UP001501126">
    <property type="component" value="Unassembled WGS sequence"/>
</dbReference>
<evidence type="ECO:0000259" key="7">
    <source>
        <dbReference type="Pfam" id="PF08281"/>
    </source>
</evidence>
<evidence type="ECO:0000256" key="2">
    <source>
        <dbReference type="ARBA" id="ARBA00023015"/>
    </source>
</evidence>
<dbReference type="RefSeq" id="WP_343787598.1">
    <property type="nucleotide sequence ID" value="NZ_BAAAFH010000011.1"/>
</dbReference>
<accession>A0ABP3Y550</accession>
<dbReference type="InterPro" id="IPR036388">
    <property type="entry name" value="WH-like_DNA-bd_sf"/>
</dbReference>
<dbReference type="InterPro" id="IPR013324">
    <property type="entry name" value="RNA_pol_sigma_r3/r4-like"/>
</dbReference>
<dbReference type="EMBL" id="BAAAFH010000011">
    <property type="protein sequence ID" value="GAA0875768.1"/>
    <property type="molecule type" value="Genomic_DNA"/>
</dbReference>
<dbReference type="SUPFAM" id="SSF88946">
    <property type="entry name" value="Sigma2 domain of RNA polymerase sigma factors"/>
    <property type="match status" value="1"/>
</dbReference>
<dbReference type="Pfam" id="PF08281">
    <property type="entry name" value="Sigma70_r4_2"/>
    <property type="match status" value="1"/>
</dbReference>
<dbReference type="Gene3D" id="1.10.1740.10">
    <property type="match status" value="1"/>
</dbReference>
<dbReference type="PANTHER" id="PTHR43133:SF8">
    <property type="entry name" value="RNA POLYMERASE SIGMA FACTOR HI_1459-RELATED"/>
    <property type="match status" value="1"/>
</dbReference>